<dbReference type="InterPro" id="IPR051554">
    <property type="entry name" value="Acetyltransferase_Eis"/>
</dbReference>
<dbReference type="Pfam" id="PF13527">
    <property type="entry name" value="Acetyltransf_9"/>
    <property type="match status" value="1"/>
</dbReference>
<dbReference type="InterPro" id="IPR016181">
    <property type="entry name" value="Acyl_CoA_acyltransferase"/>
</dbReference>
<dbReference type="CDD" id="cd04301">
    <property type="entry name" value="NAT_SF"/>
    <property type="match status" value="1"/>
</dbReference>
<dbReference type="Proteomes" id="UP000824108">
    <property type="component" value="Unassembled WGS sequence"/>
</dbReference>
<name>A0A9D2GYV3_9BACE</name>
<dbReference type="Gene3D" id="3.30.1050.10">
    <property type="entry name" value="SCP2 sterol-binding domain"/>
    <property type="match status" value="1"/>
</dbReference>
<proteinExistence type="predicted"/>
<dbReference type="GO" id="GO:0030649">
    <property type="term" value="P:aminoglycoside antibiotic catabolic process"/>
    <property type="evidence" value="ECO:0007669"/>
    <property type="project" value="TreeGrafter"/>
</dbReference>
<dbReference type="PANTHER" id="PTHR37817:SF1">
    <property type="entry name" value="N-ACETYLTRANSFERASE EIS"/>
    <property type="match status" value="1"/>
</dbReference>
<evidence type="ECO:0000313" key="2">
    <source>
        <dbReference type="Proteomes" id="UP000824108"/>
    </source>
</evidence>
<comment type="caution">
    <text evidence="1">The sequence shown here is derived from an EMBL/GenBank/DDBJ whole genome shotgun (WGS) entry which is preliminary data.</text>
</comment>
<keyword evidence="1" id="KW-0012">Acyltransferase</keyword>
<sequence length="340" mass="38361">MKEDIRKLWEVCFHDSPAFTDLYFRMRYSNEVNLAIRSGNIVIAAMQTLPYPMTFCGRTIDTSYISGACTHPDFRGKGVMLELLAEAFGRMHTQGVLLSTLIPAEPWLFDYYARSGYAPIFNVCATTFKSAPATTLPSDYQMTDTDSFTPQLYTCFEHKMRQRSCCIQHTTDDFKVILADLQLSGGRVHLLHHAQRSEVAALAFTYPDEKGGLLISELLADSNKEASLLLQHICQTNGQTELRLLRPVSENEKGERLGMGRIIHAHALLQLYAATHPDEEWDLALTDEQIQANSGYYYLNNGHCMKSTKRLPGSHMTLTIGELIAKIMPPLHPYMSLMLN</sequence>
<keyword evidence="1" id="KW-0808">Transferase</keyword>
<dbReference type="EMBL" id="DXAV01000034">
    <property type="protein sequence ID" value="HIZ91240.1"/>
    <property type="molecule type" value="Genomic_DNA"/>
</dbReference>
<accession>A0A9D2GYV3</accession>
<dbReference type="EC" id="2.3.1.-" evidence="1"/>
<organism evidence="1 2">
    <name type="scientific">Candidatus Bacteroides merdavium</name>
    <dbReference type="NCBI Taxonomy" id="2838472"/>
    <lineage>
        <taxon>Bacteria</taxon>
        <taxon>Pseudomonadati</taxon>
        <taxon>Bacteroidota</taxon>
        <taxon>Bacteroidia</taxon>
        <taxon>Bacteroidales</taxon>
        <taxon>Bacteroidaceae</taxon>
        <taxon>Bacteroides</taxon>
    </lineage>
</organism>
<protein>
    <submittedName>
        <fullName evidence="1">GNAT family N-acetyltransferase</fullName>
        <ecNumber evidence="1">2.3.1.-</ecNumber>
    </submittedName>
</protein>
<gene>
    <name evidence="1" type="ORF">H9807_03870</name>
</gene>
<dbReference type="PANTHER" id="PTHR37817">
    <property type="entry name" value="N-ACETYLTRANSFERASE EIS"/>
    <property type="match status" value="1"/>
</dbReference>
<dbReference type="GO" id="GO:0034069">
    <property type="term" value="F:aminoglycoside N-acetyltransferase activity"/>
    <property type="evidence" value="ECO:0007669"/>
    <property type="project" value="TreeGrafter"/>
</dbReference>
<evidence type="ECO:0000313" key="1">
    <source>
        <dbReference type="EMBL" id="HIZ91240.1"/>
    </source>
</evidence>
<reference evidence="1" key="2">
    <citation type="submission" date="2021-04" db="EMBL/GenBank/DDBJ databases">
        <authorList>
            <person name="Gilroy R."/>
        </authorList>
    </citation>
    <scope>NUCLEOTIDE SEQUENCE</scope>
    <source>
        <strain evidence="1">CHK118-2852</strain>
    </source>
</reference>
<reference evidence="1" key="1">
    <citation type="journal article" date="2021" name="PeerJ">
        <title>Extensive microbial diversity within the chicken gut microbiome revealed by metagenomics and culture.</title>
        <authorList>
            <person name="Gilroy R."/>
            <person name="Ravi A."/>
            <person name="Getino M."/>
            <person name="Pursley I."/>
            <person name="Horton D.L."/>
            <person name="Alikhan N.F."/>
            <person name="Baker D."/>
            <person name="Gharbi K."/>
            <person name="Hall N."/>
            <person name="Watson M."/>
            <person name="Adriaenssens E.M."/>
            <person name="Foster-Nyarko E."/>
            <person name="Jarju S."/>
            <person name="Secka A."/>
            <person name="Antonio M."/>
            <person name="Oren A."/>
            <person name="Chaudhuri R.R."/>
            <person name="La Ragione R."/>
            <person name="Hildebrand F."/>
            <person name="Pallen M.J."/>
        </authorList>
    </citation>
    <scope>NUCLEOTIDE SEQUENCE</scope>
    <source>
        <strain evidence="1">CHK118-2852</strain>
    </source>
</reference>
<dbReference type="InterPro" id="IPR036527">
    <property type="entry name" value="SCP2_sterol-bd_dom_sf"/>
</dbReference>
<dbReference type="AlphaFoldDB" id="A0A9D2GYV3"/>
<dbReference type="SUPFAM" id="SSF55729">
    <property type="entry name" value="Acyl-CoA N-acyltransferases (Nat)"/>
    <property type="match status" value="1"/>
</dbReference>
<dbReference type="Gene3D" id="3.40.630.30">
    <property type="match status" value="1"/>
</dbReference>